<feature type="compositionally biased region" description="Acidic residues" evidence="16">
    <location>
        <begin position="91"/>
        <end position="105"/>
    </location>
</feature>
<dbReference type="InterPro" id="IPR016151">
    <property type="entry name" value="DNA_mismatch_repair_MutS_N"/>
</dbReference>
<dbReference type="Gene3D" id="1.10.1420.10">
    <property type="match status" value="2"/>
</dbReference>
<dbReference type="Gene3D" id="3.40.50.300">
    <property type="entry name" value="P-loop containing nucleotide triphosphate hydrolases"/>
    <property type="match status" value="1"/>
</dbReference>
<evidence type="ECO:0000256" key="14">
    <source>
        <dbReference type="RuleBase" id="RU003756"/>
    </source>
</evidence>
<comment type="subcellular location">
    <subcellularLocation>
        <location evidence="1">Nucleus</location>
    </subcellularLocation>
</comment>
<dbReference type="SMART" id="SM00534">
    <property type="entry name" value="MUTSac"/>
    <property type="match status" value="1"/>
</dbReference>
<organism evidence="18 19">
    <name type="scientific">[Candida] anglica</name>
    <dbReference type="NCBI Taxonomy" id="148631"/>
    <lineage>
        <taxon>Eukaryota</taxon>
        <taxon>Fungi</taxon>
        <taxon>Dikarya</taxon>
        <taxon>Ascomycota</taxon>
        <taxon>Saccharomycotina</taxon>
        <taxon>Pichiomycetes</taxon>
        <taxon>Debaryomycetaceae</taxon>
        <taxon>Kurtzmaniella</taxon>
    </lineage>
</organism>
<dbReference type="InterPro" id="IPR000432">
    <property type="entry name" value="DNA_mismatch_repair_MutS_C"/>
</dbReference>
<feature type="compositionally biased region" description="Basic and acidic residues" evidence="16">
    <location>
        <begin position="71"/>
        <end position="90"/>
    </location>
</feature>
<dbReference type="InterPro" id="IPR027417">
    <property type="entry name" value="P-loop_NTPase"/>
</dbReference>
<dbReference type="Pfam" id="PF05190">
    <property type="entry name" value="MutS_IV"/>
    <property type="match status" value="1"/>
</dbReference>
<feature type="region of interest" description="Disordered" evidence="16">
    <location>
        <begin position="1"/>
        <end position="149"/>
    </location>
</feature>
<keyword evidence="8 14" id="KW-0238">DNA-binding</keyword>
<dbReference type="Gene3D" id="3.40.1170.10">
    <property type="entry name" value="DNA repair protein MutS, domain I"/>
    <property type="match status" value="1"/>
</dbReference>
<gene>
    <name evidence="18" type="primary">MSH3</name>
    <name evidence="18" type="ORF">CAAN4_B10594</name>
</gene>
<dbReference type="PROSITE" id="PS00486">
    <property type="entry name" value="DNA_MISMATCH_REPAIR_2"/>
    <property type="match status" value="1"/>
</dbReference>
<feature type="domain" description="DNA mismatch repair proteins mutS family" evidence="17">
    <location>
        <begin position="911"/>
        <end position="927"/>
    </location>
</feature>
<feature type="compositionally biased region" description="Basic residues" evidence="16">
    <location>
        <begin position="132"/>
        <end position="146"/>
    </location>
</feature>
<dbReference type="Pfam" id="PF05188">
    <property type="entry name" value="MutS_II"/>
    <property type="match status" value="1"/>
</dbReference>
<feature type="coiled-coil region" evidence="15">
    <location>
        <begin position="651"/>
        <end position="678"/>
    </location>
</feature>
<dbReference type="PIRSF" id="PIRSF037677">
    <property type="entry name" value="DNA_mis_repair_Msh6"/>
    <property type="match status" value="1"/>
</dbReference>
<evidence type="ECO:0000313" key="19">
    <source>
        <dbReference type="Proteomes" id="UP001497600"/>
    </source>
</evidence>
<dbReference type="Pfam" id="PF00488">
    <property type="entry name" value="MutS_V"/>
    <property type="match status" value="1"/>
</dbReference>
<keyword evidence="19" id="KW-1185">Reference proteome</keyword>
<evidence type="ECO:0000256" key="8">
    <source>
        <dbReference type="ARBA" id="ARBA00023125"/>
    </source>
</evidence>
<dbReference type="Gene3D" id="3.30.420.110">
    <property type="entry name" value="MutS, connector domain"/>
    <property type="match status" value="1"/>
</dbReference>
<comment type="subunit">
    <text evidence="12">Heterodimer consisting of MSH2-MSH3 (MutS beta). Forms a ternary complex with MutL alpha (MLH1-PMS1).</text>
</comment>
<evidence type="ECO:0000259" key="17">
    <source>
        <dbReference type="PROSITE" id="PS00486"/>
    </source>
</evidence>
<dbReference type="InterPro" id="IPR036187">
    <property type="entry name" value="DNA_mismatch_repair_MutS_sf"/>
</dbReference>
<dbReference type="PANTHER" id="PTHR11361">
    <property type="entry name" value="DNA MISMATCH REPAIR PROTEIN MUTS FAMILY MEMBER"/>
    <property type="match status" value="1"/>
</dbReference>
<evidence type="ECO:0000256" key="7">
    <source>
        <dbReference type="ARBA" id="ARBA00022840"/>
    </source>
</evidence>
<sequence>MTKVQRSISSFFPIRKKTESGGDGEGSSKSSNISIDLTEEDDKSETTRSSLNEDVEINDIKPQIEIEEIAEIPKEEKKIESKTVDSKEDKESEVEPMELDKEEQSDDSKSLTPEVQPKPKRRISSTTSRETKRSKVNPPAKKHAKTSSKLTPLEKQIVEFKRQHPDKVLAVQVGYKFKFFGPDAVVAARILNIMLVPGKINLEQEDTTHDKIAYCSIPDNRLHIHLQRLLARGLKVGVIKQTETAAIKSVEGSKSGLFERKVTAVYTRATYMDDELLTMGSGANTGYSSVEEDVGKFIICVDESDSSGLIGIVAVSPITGEIVYDNFEDNMMKSELETRLAYLCPSEIMVLNDQQGISKEVKKVVNLASIPNNSKVVHIQKRSPEEYTQQLTGFFNTVNTNSLIEFYAGLPSNIQSCVAELMQTLSEFQLSNVFTITSNVTAFSNSRKYMLLPGNTLQQLEIFRNTSSTENGKGSLIWLLNHTRTRMGSRLFCKWVSKPLVQRIDIEQRLDAVSQLKSGFIHFVESFMGQLDKIGSSGLDFEKCLIKVHYASTYNSDKIGRKEIFLFLKSISELLSLVESFRDPLETLLSEGKISSKLLEDLFLNLLDCSQNNNVDGLLNMINPSAALEEKDLIVQKTKFFQLYNFTWEEIENELNQIKIIEAELDNELQNARKMLKRPQLNYITNMKETHLIEVRNGAMAKSLPLNWIKISATKSVSRFRSPEITKLHKQLQYHNDMLLHACDRAYTTFLGKVDDNYEYLARISRYVCEFDCLLSLTAASTVNLNLCRPQFVDEQVIKVKQGRNPIIENLPHTAANYIPNDIDMSEESNRCSIITGPNMGGKSSYVREIALIVIMAQIGCYVPCESATLGVFDSIFTRMGAQDNIIKGESTFMVEMMECSNIIKNCTKNSLVILDEIGRGTGTTDGISIAYSILDYFINNVSSPLVLFITHYPSLGCFESMYPMIVHNYHMGFLEVEKKGQEWPDIVFLYTVVRGLVKNSYGLNVARLAGIPPNIVSRAHEMASTLKKDIEHSQGISFTVGVLKAFNQLQKDSYNPEKLVDTLMRLSSEL</sequence>
<keyword evidence="9 14" id="KW-0234">DNA repair</keyword>
<evidence type="ECO:0000256" key="2">
    <source>
        <dbReference type="ARBA" id="ARBA00007094"/>
    </source>
</evidence>
<dbReference type="InterPro" id="IPR045076">
    <property type="entry name" value="MutS"/>
</dbReference>
<evidence type="ECO:0000256" key="10">
    <source>
        <dbReference type="ARBA" id="ARBA00023242"/>
    </source>
</evidence>
<dbReference type="InterPro" id="IPR007860">
    <property type="entry name" value="DNA_mmatch_repair_MutS_con_dom"/>
</dbReference>
<dbReference type="InterPro" id="IPR036678">
    <property type="entry name" value="MutS_con_dom_sf"/>
</dbReference>
<evidence type="ECO:0000256" key="15">
    <source>
        <dbReference type="SAM" id="Coils"/>
    </source>
</evidence>
<comment type="function">
    <text evidence="11">Component of the post-replicative DNA mismatch repair system (MMR). Heterodimerizes with MSH2 to form MutS beta, which binds to DNA mismatches thereby initiating DNA repair. MSH3 provides substrate-binding and substrate specificity to the complex. When bound, the MutS beta heterodimer bends the DNA helix and shields approximately 20 base pairs. Acts mainly to repair insertion-deletion loops (IDLs) from 2 to 13 nucleotides in size, but can also repair base-base and single insertion-deletion mismatches that occur during replication. After mismatch binding, forms a ternary complex with the MutL alpha heterodimer, which is thought to be responsible for directing the downstream MMR events, including strand discrimination, excision, and resynthesis. ATP binding and hydrolysis play a pivotal role in mismatch repair functions.</text>
</comment>
<feature type="compositionally biased region" description="Polar residues" evidence="16">
    <location>
        <begin position="1"/>
        <end position="10"/>
    </location>
</feature>
<evidence type="ECO:0000256" key="5">
    <source>
        <dbReference type="ARBA" id="ARBA00022741"/>
    </source>
</evidence>
<evidence type="ECO:0000256" key="9">
    <source>
        <dbReference type="ARBA" id="ARBA00023204"/>
    </source>
</evidence>
<evidence type="ECO:0000256" key="16">
    <source>
        <dbReference type="SAM" id="MobiDB-lite"/>
    </source>
</evidence>
<dbReference type="SUPFAM" id="SSF55271">
    <property type="entry name" value="DNA repair protein MutS, domain I"/>
    <property type="match status" value="1"/>
</dbReference>
<keyword evidence="5 14" id="KW-0547">Nucleotide-binding</keyword>
<dbReference type="InterPro" id="IPR007696">
    <property type="entry name" value="DNA_mismatch_repair_MutS_core"/>
</dbReference>
<evidence type="ECO:0000256" key="4">
    <source>
        <dbReference type="ARBA" id="ARBA00022151"/>
    </source>
</evidence>
<keyword evidence="7" id="KW-0067">ATP-binding</keyword>
<dbReference type="SMART" id="SM00533">
    <property type="entry name" value="MUTSd"/>
    <property type="match status" value="1"/>
</dbReference>
<evidence type="ECO:0000256" key="6">
    <source>
        <dbReference type="ARBA" id="ARBA00022763"/>
    </source>
</evidence>
<evidence type="ECO:0000256" key="13">
    <source>
        <dbReference type="ARBA" id="ARBA00029792"/>
    </source>
</evidence>
<evidence type="ECO:0000256" key="11">
    <source>
        <dbReference type="ARBA" id="ARBA00025373"/>
    </source>
</evidence>
<dbReference type="SUPFAM" id="SSF52540">
    <property type="entry name" value="P-loop containing nucleoside triphosphate hydrolases"/>
    <property type="match status" value="1"/>
</dbReference>
<accession>A0ABP0E7X9</accession>
<dbReference type="Pfam" id="PF05192">
    <property type="entry name" value="MutS_III"/>
    <property type="match status" value="1"/>
</dbReference>
<evidence type="ECO:0000256" key="3">
    <source>
        <dbReference type="ARBA" id="ARBA00019000"/>
    </source>
</evidence>
<evidence type="ECO:0000313" key="18">
    <source>
        <dbReference type="EMBL" id="CAK7897618.1"/>
    </source>
</evidence>
<proteinExistence type="inferred from homology"/>
<keyword evidence="10" id="KW-0539">Nucleus</keyword>
<dbReference type="SUPFAM" id="SSF48334">
    <property type="entry name" value="DNA repair protein MutS, domain III"/>
    <property type="match status" value="1"/>
</dbReference>
<reference evidence="18 19" key="1">
    <citation type="submission" date="2024-01" db="EMBL/GenBank/DDBJ databases">
        <authorList>
            <consortium name="Genoscope - CEA"/>
            <person name="William W."/>
        </authorList>
    </citation>
    <scope>NUCLEOTIDE SEQUENCE [LARGE SCALE GENOMIC DNA]</scope>
    <source>
        <strain evidence="18 19">29B2s-10</strain>
    </source>
</reference>
<dbReference type="InterPro" id="IPR017261">
    <property type="entry name" value="DNA_mismatch_repair_MutS/MSH"/>
</dbReference>
<evidence type="ECO:0000256" key="1">
    <source>
        <dbReference type="ARBA" id="ARBA00004123"/>
    </source>
</evidence>
<name>A0ABP0E7X9_9ASCO</name>
<evidence type="ECO:0000256" key="12">
    <source>
        <dbReference type="ARBA" id="ARBA00025902"/>
    </source>
</evidence>
<protein>
    <recommendedName>
        <fullName evidence="3">DNA mismatch repair protein MSH3</fullName>
    </recommendedName>
    <alternativeName>
        <fullName evidence="4">DNA mismatch repair protein msh3</fullName>
    </alternativeName>
    <alternativeName>
        <fullName evidence="13">MutS protein homolog 3</fullName>
    </alternativeName>
</protein>
<keyword evidence="15" id="KW-0175">Coiled coil</keyword>
<dbReference type="InterPro" id="IPR007861">
    <property type="entry name" value="DNA_mismatch_repair_MutS_clamp"/>
</dbReference>
<dbReference type="Proteomes" id="UP001497600">
    <property type="component" value="Chromosome B"/>
</dbReference>
<dbReference type="NCBIfam" id="NF003810">
    <property type="entry name" value="PRK05399.1"/>
    <property type="match status" value="1"/>
</dbReference>
<dbReference type="InterPro" id="IPR007695">
    <property type="entry name" value="DNA_mismatch_repair_MutS-lik_N"/>
</dbReference>
<keyword evidence="6 14" id="KW-0227">DNA damage</keyword>
<dbReference type="Pfam" id="PF01624">
    <property type="entry name" value="MutS_I"/>
    <property type="match status" value="1"/>
</dbReference>
<dbReference type="PANTHER" id="PTHR11361:SF122">
    <property type="entry name" value="DNA MISMATCH REPAIR PROTEIN MSH3"/>
    <property type="match status" value="1"/>
</dbReference>
<dbReference type="EMBL" id="OZ004254">
    <property type="protein sequence ID" value="CAK7897618.1"/>
    <property type="molecule type" value="Genomic_DNA"/>
</dbReference>
<comment type="similarity">
    <text evidence="2">Belongs to the DNA mismatch repair MutS family. MSH3 subfamily.</text>
</comment>